<organism evidence="3 4">
    <name type="scientific">Pseudonocardia aurantiaca</name>
    <dbReference type="NCBI Taxonomy" id="75290"/>
    <lineage>
        <taxon>Bacteria</taxon>
        <taxon>Bacillati</taxon>
        <taxon>Actinomycetota</taxon>
        <taxon>Actinomycetes</taxon>
        <taxon>Pseudonocardiales</taxon>
        <taxon>Pseudonocardiaceae</taxon>
        <taxon>Pseudonocardia</taxon>
    </lineage>
</organism>
<accession>A0ABW4FM51</accession>
<dbReference type="Proteomes" id="UP001597145">
    <property type="component" value="Unassembled WGS sequence"/>
</dbReference>
<evidence type="ECO:0000256" key="2">
    <source>
        <dbReference type="SAM" id="SignalP"/>
    </source>
</evidence>
<protein>
    <recommendedName>
        <fullName evidence="5">Lipoprotein</fullName>
    </recommendedName>
</protein>
<evidence type="ECO:0000313" key="3">
    <source>
        <dbReference type="EMBL" id="MFD1531499.1"/>
    </source>
</evidence>
<gene>
    <name evidence="3" type="ORF">ACFSCY_18850</name>
</gene>
<comment type="caution">
    <text evidence="3">The sequence shown here is derived from an EMBL/GenBank/DDBJ whole genome shotgun (WGS) entry which is preliminary data.</text>
</comment>
<feature type="chain" id="PRO_5046047357" description="Lipoprotein" evidence="2">
    <location>
        <begin position="23"/>
        <end position="280"/>
    </location>
</feature>
<feature type="compositionally biased region" description="Polar residues" evidence="1">
    <location>
        <begin position="38"/>
        <end position="58"/>
    </location>
</feature>
<name>A0ABW4FM51_9PSEU</name>
<evidence type="ECO:0008006" key="5">
    <source>
        <dbReference type="Google" id="ProtNLM"/>
    </source>
</evidence>
<evidence type="ECO:0000256" key="1">
    <source>
        <dbReference type="SAM" id="MobiDB-lite"/>
    </source>
</evidence>
<dbReference type="RefSeq" id="WP_343978786.1">
    <property type="nucleotide sequence ID" value="NZ_BAAAJG010000010.1"/>
</dbReference>
<evidence type="ECO:0000313" key="4">
    <source>
        <dbReference type="Proteomes" id="UP001597145"/>
    </source>
</evidence>
<sequence>MRIITLAALVLLVLSGCANLSAGTTTGSATPAAGSSTEMSTENDAGQTAAPSSGTSTGIGKRVAAGGTLADGDIASGELRRAGQKDEFTLDLGDAREFYTADMTGDSIQIDVVNASGETITVGGKILLQYETYPWALTRAGQHKIVIEGQEQDVIGPYSFRLATVKVRTYEVQIGQQIGGGTPPGAGAIDVPGVIERYEFDAAGADQVKLVGGPQSCGDVSFEIRDVSDTDNTSARSPVPFCAPESQPISLDDAGTGRYVLIVRHDHVRTAQYSFRIVRA</sequence>
<keyword evidence="4" id="KW-1185">Reference proteome</keyword>
<dbReference type="PROSITE" id="PS51257">
    <property type="entry name" value="PROKAR_LIPOPROTEIN"/>
    <property type="match status" value="1"/>
</dbReference>
<reference evidence="4" key="1">
    <citation type="journal article" date="2019" name="Int. J. Syst. Evol. Microbiol.">
        <title>The Global Catalogue of Microorganisms (GCM) 10K type strain sequencing project: providing services to taxonomists for standard genome sequencing and annotation.</title>
        <authorList>
            <consortium name="The Broad Institute Genomics Platform"/>
            <consortium name="The Broad Institute Genome Sequencing Center for Infectious Disease"/>
            <person name="Wu L."/>
            <person name="Ma J."/>
        </authorList>
    </citation>
    <scope>NUCLEOTIDE SEQUENCE [LARGE SCALE GENOMIC DNA]</scope>
    <source>
        <strain evidence="4">JCM 12165</strain>
    </source>
</reference>
<feature type="signal peptide" evidence="2">
    <location>
        <begin position="1"/>
        <end position="22"/>
    </location>
</feature>
<feature type="compositionally biased region" description="Low complexity" evidence="1">
    <location>
        <begin position="25"/>
        <end position="37"/>
    </location>
</feature>
<proteinExistence type="predicted"/>
<feature type="region of interest" description="Disordered" evidence="1">
    <location>
        <begin position="25"/>
        <end position="61"/>
    </location>
</feature>
<dbReference type="EMBL" id="JBHUCP010000012">
    <property type="protein sequence ID" value="MFD1531499.1"/>
    <property type="molecule type" value="Genomic_DNA"/>
</dbReference>
<keyword evidence="2" id="KW-0732">Signal</keyword>